<keyword evidence="2 4" id="KW-0132">Cell division</keyword>
<sequence>YRHVILPLQIARWIPHSDLLTEREWRSLGIRQSRGWEHYMVHAPEPHILLFRREKNYAEK</sequence>
<dbReference type="Proteomes" id="UP001448207">
    <property type="component" value="Unassembled WGS sequence"/>
</dbReference>
<gene>
    <name evidence="5" type="ORF">J3Q64DRAFT_1625841</name>
</gene>
<keyword evidence="3 4" id="KW-0131">Cell cycle</keyword>
<dbReference type="PROSITE" id="PS00945">
    <property type="entry name" value="CKS_2"/>
    <property type="match status" value="1"/>
</dbReference>
<organism evidence="5 6">
    <name type="scientific">Phycomyces blakesleeanus</name>
    <dbReference type="NCBI Taxonomy" id="4837"/>
    <lineage>
        <taxon>Eukaryota</taxon>
        <taxon>Fungi</taxon>
        <taxon>Fungi incertae sedis</taxon>
        <taxon>Mucoromycota</taxon>
        <taxon>Mucoromycotina</taxon>
        <taxon>Mucoromycetes</taxon>
        <taxon>Mucorales</taxon>
        <taxon>Phycomycetaceae</taxon>
        <taxon>Phycomyces</taxon>
    </lineage>
</organism>
<evidence type="ECO:0000256" key="2">
    <source>
        <dbReference type="ARBA" id="ARBA00022618"/>
    </source>
</evidence>
<comment type="caution">
    <text evidence="5">The sequence shown here is derived from an EMBL/GenBank/DDBJ whole genome shotgun (WGS) entry which is preliminary data.</text>
</comment>
<comment type="function">
    <text evidence="4">Binds to the catalytic subunit of the cyclin dependent kinases and is essential for their biological function.</text>
</comment>
<reference evidence="5 6" key="1">
    <citation type="submission" date="2024-04" db="EMBL/GenBank/DDBJ databases">
        <title>Symmetric and asymmetric DNA N6-adenine methylation regulates different biological responses in Mucorales.</title>
        <authorList>
            <consortium name="Lawrence Berkeley National Laboratory"/>
            <person name="Lax C."/>
            <person name="Mondo S.J."/>
            <person name="Osorio-Concepcion M."/>
            <person name="Muszewska A."/>
            <person name="Corrochano-Luque M."/>
            <person name="Gutierrez G."/>
            <person name="Riley R."/>
            <person name="Lipzen A."/>
            <person name="Guo J."/>
            <person name="Hundley H."/>
            <person name="Amirebrahimi M."/>
            <person name="Ng V."/>
            <person name="Lorenzo-Gutierrez D."/>
            <person name="Binder U."/>
            <person name="Yang J."/>
            <person name="Song Y."/>
            <person name="Canovas D."/>
            <person name="Navarro E."/>
            <person name="Freitag M."/>
            <person name="Gabaldon T."/>
            <person name="Grigoriev I.V."/>
            <person name="Corrochano L.M."/>
            <person name="Nicolas F.E."/>
            <person name="Garre V."/>
        </authorList>
    </citation>
    <scope>NUCLEOTIDE SEQUENCE [LARGE SCALE GENOMIC DNA]</scope>
    <source>
        <strain evidence="5 6">L51</strain>
    </source>
</reference>
<dbReference type="PANTHER" id="PTHR23415">
    <property type="entry name" value="CYCLIN-DEPENDENT KINASES REGULATORY SUBUNIT/60S RIBOSOME SUBUNIT BIOGENESIS PROTEIN NIP7"/>
    <property type="match status" value="1"/>
</dbReference>
<dbReference type="InterPro" id="IPR036858">
    <property type="entry name" value="Cyclin-dep_kinase_reg-sub_sf"/>
</dbReference>
<dbReference type="Gene3D" id="3.30.170.10">
    <property type="entry name" value="Cyclin-dependent kinase, regulatory subunit"/>
    <property type="match status" value="1"/>
</dbReference>
<dbReference type="Pfam" id="PF01111">
    <property type="entry name" value="CKS"/>
    <property type="match status" value="1"/>
</dbReference>
<evidence type="ECO:0000256" key="1">
    <source>
        <dbReference type="ARBA" id="ARBA00007782"/>
    </source>
</evidence>
<keyword evidence="6" id="KW-1185">Reference proteome</keyword>
<protein>
    <recommendedName>
        <fullName evidence="4">Cyclin-dependent kinases regulatory subunit</fullName>
    </recommendedName>
</protein>
<feature type="non-terminal residue" evidence="5">
    <location>
        <position position="1"/>
    </location>
</feature>
<accession>A0ABR3AYF3</accession>
<dbReference type="EMBL" id="JBCLYO010000013">
    <property type="protein sequence ID" value="KAL0083791.1"/>
    <property type="molecule type" value="Genomic_DNA"/>
</dbReference>
<dbReference type="SUPFAM" id="SSF55637">
    <property type="entry name" value="Cell cycle regulatory proteins"/>
    <property type="match status" value="1"/>
</dbReference>
<evidence type="ECO:0000313" key="6">
    <source>
        <dbReference type="Proteomes" id="UP001448207"/>
    </source>
</evidence>
<evidence type="ECO:0000256" key="3">
    <source>
        <dbReference type="ARBA" id="ARBA00023306"/>
    </source>
</evidence>
<dbReference type="InterPro" id="IPR000789">
    <property type="entry name" value="Cyclin-dep_kinase_reg-sub"/>
</dbReference>
<feature type="non-terminal residue" evidence="5">
    <location>
        <position position="60"/>
    </location>
</feature>
<name>A0ABR3AYF3_PHYBL</name>
<comment type="similarity">
    <text evidence="1 4">Belongs to the CKS family.</text>
</comment>
<proteinExistence type="inferred from homology"/>
<dbReference type="PRINTS" id="PR00296">
    <property type="entry name" value="CYCLINKINASE"/>
</dbReference>
<evidence type="ECO:0000313" key="5">
    <source>
        <dbReference type="EMBL" id="KAL0083791.1"/>
    </source>
</evidence>
<evidence type="ECO:0000256" key="4">
    <source>
        <dbReference type="RuleBase" id="RU311113"/>
    </source>
</evidence>
<dbReference type="SMART" id="SM01084">
    <property type="entry name" value="CKS"/>
    <property type="match status" value="1"/>
</dbReference>